<dbReference type="OrthoDB" id="3169575at2"/>
<keyword evidence="2" id="KW-1133">Transmembrane helix</keyword>
<evidence type="ECO:0000256" key="1">
    <source>
        <dbReference type="SAM" id="MobiDB-lite"/>
    </source>
</evidence>
<feature type="region of interest" description="Disordered" evidence="1">
    <location>
        <begin position="1"/>
        <end position="24"/>
    </location>
</feature>
<sequence length="574" mass="65392">MDPKKNDEILDAEPVTSKETDREYRKRMKKQAKEAKKAYKQQHYKEKSVIKETFLAILITAVIFVISEYFTLTPINIRSKAFLITLPCFLVIYMLLRLIFLHRFSKSYIILVIVGAMSVGMYYTGDYFSSKFFFAKEYANQISMKKASDRDFYKDMTNVTEDSVPVVDKASAIKLGDKNMGTIPDYVSQFDVDETYNQINYKGRAVRVTMLKYGNAIKWFSNHFDGLPAYIKVDMITQDTKVVKLKKPIRYSKSDKLFRNINRYIRMRYPFFMFDDPSFELDESGTPYWVAPVYDYKIGLFGGKDIIGAITVNAQNGKAKYYRQKKVPAWVDRVFPASLLMKQLKNTGKYSHGYLNTLFSQKGVLKPTSGYNYLAIGKDIWLYTGLTSVSGDSSNVGFALINTRTKETKYYPIAGATESSAMKSAAGKVQEQHYTPTFPTLLNVLNVPTYFLSLKDDEGLVKKYAFVSVEHYEIVGIGDTVKSAQESYLKQMKDSGHLKDNVAKATVSGEVKGIKEVVVNGNTTYYITLKKHKKSYIAPITLNDQLPTLKKGDKITLTYEKSKETAVNVLDITL</sequence>
<feature type="transmembrane region" description="Helical" evidence="2">
    <location>
        <begin position="81"/>
        <end position="100"/>
    </location>
</feature>
<feature type="transmembrane region" description="Helical" evidence="2">
    <location>
        <begin position="54"/>
        <end position="75"/>
    </location>
</feature>
<evidence type="ECO:0000256" key="2">
    <source>
        <dbReference type="SAM" id="Phobius"/>
    </source>
</evidence>
<organism evidence="3 4">
    <name type="scientific">Intestinibaculum porci</name>
    <dbReference type="NCBI Taxonomy" id="2487118"/>
    <lineage>
        <taxon>Bacteria</taxon>
        <taxon>Bacillati</taxon>
        <taxon>Bacillota</taxon>
        <taxon>Erysipelotrichia</taxon>
        <taxon>Erysipelotrichales</taxon>
        <taxon>Erysipelotrichaceae</taxon>
        <taxon>Intestinibaculum</taxon>
    </lineage>
</organism>
<dbReference type="KEGG" id="ebm:SG0102_13790"/>
<accession>A0A3G9JDE9</accession>
<keyword evidence="4" id="KW-1185">Reference proteome</keyword>
<dbReference type="InParanoid" id="A0A3G9JDE9"/>
<name>A0A3G9JDE9_9FIRM</name>
<proteinExistence type="predicted"/>
<feature type="transmembrane region" description="Helical" evidence="2">
    <location>
        <begin position="107"/>
        <end position="125"/>
    </location>
</feature>
<dbReference type="RefSeq" id="WP_125119311.1">
    <property type="nucleotide sequence ID" value="NZ_AP019309.1"/>
</dbReference>
<evidence type="ECO:0008006" key="5">
    <source>
        <dbReference type="Google" id="ProtNLM"/>
    </source>
</evidence>
<dbReference type="Proteomes" id="UP000268059">
    <property type="component" value="Chromosome"/>
</dbReference>
<evidence type="ECO:0000313" key="3">
    <source>
        <dbReference type="EMBL" id="BBH26445.1"/>
    </source>
</evidence>
<gene>
    <name evidence="3" type="ORF">SG0102_13790</name>
</gene>
<keyword evidence="2" id="KW-0812">Transmembrane</keyword>
<dbReference type="EMBL" id="AP019309">
    <property type="protein sequence ID" value="BBH26445.1"/>
    <property type="molecule type" value="Genomic_DNA"/>
</dbReference>
<keyword evidence="2" id="KW-0472">Membrane</keyword>
<reference evidence="3 4" key="1">
    <citation type="submission" date="2018-11" db="EMBL/GenBank/DDBJ databases">
        <title>Novel Erysipelotrichaceae bacterium isolated from small intestine of a swine.</title>
        <authorList>
            <person name="Kim J.S."/>
            <person name="Choe H."/>
            <person name="Lee Y.R."/>
            <person name="Kim K.M."/>
            <person name="Park D.S."/>
        </authorList>
    </citation>
    <scope>NUCLEOTIDE SEQUENCE [LARGE SCALE GENOMIC DNA]</scope>
    <source>
        <strain evidence="3 4">SG0102</strain>
    </source>
</reference>
<dbReference type="AlphaFoldDB" id="A0A3G9JDE9"/>
<protein>
    <recommendedName>
        <fullName evidence="5">Cell shape-determining protein</fullName>
    </recommendedName>
</protein>
<evidence type="ECO:0000313" key="4">
    <source>
        <dbReference type="Proteomes" id="UP000268059"/>
    </source>
</evidence>